<keyword evidence="7" id="KW-1185">Reference proteome</keyword>
<dbReference type="PANTHER" id="PTHR12151">
    <property type="entry name" value="ELECTRON TRANSPORT PROTIN SCO1/SENC FAMILY MEMBER"/>
    <property type="match status" value="1"/>
</dbReference>
<evidence type="ECO:0000256" key="4">
    <source>
        <dbReference type="PIRSR" id="PIRSR603782-2"/>
    </source>
</evidence>
<feature type="binding site" evidence="3">
    <location>
        <position position="71"/>
    </location>
    <ligand>
        <name>Cu cation</name>
        <dbReference type="ChEBI" id="CHEBI:23378"/>
    </ligand>
</feature>
<evidence type="ECO:0000256" key="3">
    <source>
        <dbReference type="PIRSR" id="PIRSR603782-1"/>
    </source>
</evidence>
<protein>
    <submittedName>
        <fullName evidence="6">Protein SCO1/2</fullName>
    </submittedName>
</protein>
<name>A0A7W6K4P1_9HYPH</name>
<dbReference type="SUPFAM" id="SSF52833">
    <property type="entry name" value="Thioredoxin-like"/>
    <property type="match status" value="1"/>
</dbReference>
<accession>A0A7W6K4P1</accession>
<dbReference type="InterPro" id="IPR036249">
    <property type="entry name" value="Thioredoxin-like_sf"/>
</dbReference>
<feature type="binding site" evidence="3">
    <location>
        <position position="159"/>
    </location>
    <ligand>
        <name>Cu cation</name>
        <dbReference type="ChEBI" id="CHEBI:23378"/>
    </ligand>
</feature>
<dbReference type="CDD" id="cd02968">
    <property type="entry name" value="SCO"/>
    <property type="match status" value="1"/>
</dbReference>
<evidence type="ECO:0000313" key="6">
    <source>
        <dbReference type="EMBL" id="MBB4105149.1"/>
    </source>
</evidence>
<keyword evidence="3" id="KW-0479">Metal-binding</keyword>
<feature type="binding site" evidence="3">
    <location>
        <position position="75"/>
    </location>
    <ligand>
        <name>Cu cation</name>
        <dbReference type="ChEBI" id="CHEBI:23378"/>
    </ligand>
</feature>
<evidence type="ECO:0000256" key="1">
    <source>
        <dbReference type="ARBA" id="ARBA00010996"/>
    </source>
</evidence>
<keyword evidence="2 3" id="KW-0186">Copper</keyword>
<feature type="disulfide bond" description="Redox-active" evidence="4">
    <location>
        <begin position="71"/>
        <end position="75"/>
    </location>
</feature>
<proteinExistence type="inferred from homology"/>
<dbReference type="InterPro" id="IPR003782">
    <property type="entry name" value="SCO1/SenC"/>
</dbReference>
<keyword evidence="4" id="KW-1015">Disulfide bond</keyword>
<feature type="transmembrane region" description="Helical" evidence="5">
    <location>
        <begin position="6"/>
        <end position="24"/>
    </location>
</feature>
<dbReference type="AlphaFoldDB" id="A0A7W6K4P1"/>
<keyword evidence="5" id="KW-0472">Membrane</keyword>
<dbReference type="Proteomes" id="UP000584824">
    <property type="component" value="Unassembled WGS sequence"/>
</dbReference>
<keyword evidence="5" id="KW-0812">Transmembrane</keyword>
<dbReference type="Pfam" id="PF02630">
    <property type="entry name" value="SCO1-SenC"/>
    <property type="match status" value="1"/>
</dbReference>
<gene>
    <name evidence="6" type="ORF">GGQ66_003732</name>
</gene>
<organism evidence="6 7">
    <name type="scientific">Allorhizobium borbori</name>
    <dbReference type="NCBI Taxonomy" id="485907"/>
    <lineage>
        <taxon>Bacteria</taxon>
        <taxon>Pseudomonadati</taxon>
        <taxon>Pseudomonadota</taxon>
        <taxon>Alphaproteobacteria</taxon>
        <taxon>Hyphomicrobiales</taxon>
        <taxon>Rhizobiaceae</taxon>
        <taxon>Rhizobium/Agrobacterium group</taxon>
        <taxon>Allorhizobium</taxon>
    </lineage>
</organism>
<evidence type="ECO:0000256" key="5">
    <source>
        <dbReference type="SAM" id="Phobius"/>
    </source>
</evidence>
<evidence type="ECO:0000256" key="2">
    <source>
        <dbReference type="ARBA" id="ARBA00023008"/>
    </source>
</evidence>
<dbReference type="RefSeq" id="WP_183794364.1">
    <property type="nucleotide sequence ID" value="NZ_JACIDU010000017.1"/>
</dbReference>
<evidence type="ECO:0000313" key="7">
    <source>
        <dbReference type="Proteomes" id="UP000584824"/>
    </source>
</evidence>
<comment type="caution">
    <text evidence="6">The sequence shown here is derived from an EMBL/GenBank/DDBJ whole genome shotgun (WGS) entry which is preliminary data.</text>
</comment>
<keyword evidence="5" id="KW-1133">Transmembrane helix</keyword>
<dbReference type="GO" id="GO:0046872">
    <property type="term" value="F:metal ion binding"/>
    <property type="evidence" value="ECO:0007669"/>
    <property type="project" value="UniProtKB-KW"/>
</dbReference>
<reference evidence="6 7" key="1">
    <citation type="submission" date="2020-08" db="EMBL/GenBank/DDBJ databases">
        <title>Genomic Encyclopedia of Type Strains, Phase IV (KMG-IV): sequencing the most valuable type-strain genomes for metagenomic binning, comparative biology and taxonomic classification.</title>
        <authorList>
            <person name="Goeker M."/>
        </authorList>
    </citation>
    <scope>NUCLEOTIDE SEQUENCE [LARGE SCALE GENOMIC DNA]</scope>
    <source>
        <strain evidence="6 7">DSM 26385</strain>
    </source>
</reference>
<dbReference type="Gene3D" id="3.40.30.10">
    <property type="entry name" value="Glutaredoxin"/>
    <property type="match status" value="1"/>
</dbReference>
<dbReference type="FunFam" id="3.40.30.10:FF:000013">
    <property type="entry name" value="Blast:Protein SCO1 homolog, mitochondrial"/>
    <property type="match status" value="1"/>
</dbReference>
<dbReference type="PANTHER" id="PTHR12151:SF25">
    <property type="entry name" value="LINALOOL DEHYDRATASE_ISOMERASE DOMAIN-CONTAINING PROTEIN"/>
    <property type="match status" value="1"/>
</dbReference>
<comment type="similarity">
    <text evidence="1">Belongs to the SCO1/2 family.</text>
</comment>
<dbReference type="EMBL" id="JACIDU010000017">
    <property type="protein sequence ID" value="MBB4105149.1"/>
    <property type="molecule type" value="Genomic_DNA"/>
</dbReference>
<sequence length="196" mass="21498">MKTFRIGIIAAIVVLAGALGWLALELNRSHREISEQPFGVSFNLTGQDGQPVTEQKLRGKPTLLFFGFTHCPEICPTTLFEMEGWLKDVDPAGDKVHAFFVTVDPERDTPAVLGDYVSSVSDRVYGIAGDPAEVARVLKGYRVYARKVPVDGGEYTMDHTAAVYLLDSQGRFRGTISYGEQTDSAIAKIKDLIAKD</sequence>